<dbReference type="SUPFAM" id="SSF48371">
    <property type="entry name" value="ARM repeat"/>
    <property type="match status" value="1"/>
</dbReference>
<keyword evidence="2" id="KW-0479">Metal-binding</keyword>
<dbReference type="Pfam" id="PF13490">
    <property type="entry name" value="zf-HC2"/>
    <property type="match status" value="1"/>
</dbReference>
<dbReference type="Pfam" id="PF13646">
    <property type="entry name" value="HEAT_2"/>
    <property type="match status" value="1"/>
</dbReference>
<dbReference type="RefSeq" id="WP_083345774.1">
    <property type="nucleotide sequence ID" value="NZ_LT629690.1"/>
</dbReference>
<keyword evidence="3" id="KW-1185">Reference proteome</keyword>
<dbReference type="GO" id="GO:0008270">
    <property type="term" value="F:zinc ion binding"/>
    <property type="evidence" value="ECO:0007669"/>
    <property type="project" value="UniProtKB-KW"/>
</dbReference>
<evidence type="ECO:0000313" key="2">
    <source>
        <dbReference type="EMBL" id="SDF65295.1"/>
    </source>
</evidence>
<gene>
    <name evidence="2" type="ORF">SAMN05444167_2903</name>
</gene>
<name>A0A1G7MU06_9BACT</name>
<dbReference type="InterPro" id="IPR027383">
    <property type="entry name" value="Znf_put"/>
</dbReference>
<dbReference type="EMBL" id="LT629690">
    <property type="protein sequence ID" value="SDF65295.1"/>
    <property type="molecule type" value="Genomic_DNA"/>
</dbReference>
<evidence type="ECO:0000259" key="1">
    <source>
        <dbReference type="Pfam" id="PF13490"/>
    </source>
</evidence>
<dbReference type="Proteomes" id="UP000182427">
    <property type="component" value="Chromosome I"/>
</dbReference>
<accession>A0A1G7MU06</accession>
<dbReference type="InterPro" id="IPR016024">
    <property type="entry name" value="ARM-type_fold"/>
</dbReference>
<sequence length="321" mass="35424">MKCDEVKDQLILLAYDEIPEEDHAELQLHLRNCSDCQAEADAMAELTALLAEQSRPEVPANLLAASRLRLDEALDEASQSTWRMRLRNTLVGTWQHLYAAPALATLLVGVGFLSGNLLTRYQLATTPIPQPAVVSMNDTEGAVSNISGILPLPDADRVEVRYNRVVPMTMQGRLDDPQVRQLLTLAAQKGLNNDVRETSVDLLAKECVAGHRCEHGDGDRTGVRDALLVSLRYDKSATVRLRALEGLQRFIGEDQRVRDAVLESLMHDSNADVRTRAIAMLEPVEGDTSVRQVLHTVSTQDDNPYIRNASMQALGNIDGIQ</sequence>
<reference evidence="3" key="1">
    <citation type="submission" date="2016-10" db="EMBL/GenBank/DDBJ databases">
        <authorList>
            <person name="Varghese N."/>
            <person name="Submissions S."/>
        </authorList>
    </citation>
    <scope>NUCLEOTIDE SEQUENCE [LARGE SCALE GENOMIC DNA]</scope>
    <source>
        <strain evidence="3">GAS232</strain>
    </source>
</reference>
<feature type="domain" description="Putative zinc-finger" evidence="1">
    <location>
        <begin position="3"/>
        <end position="37"/>
    </location>
</feature>
<dbReference type="InterPro" id="IPR011989">
    <property type="entry name" value="ARM-like"/>
</dbReference>
<keyword evidence="2" id="KW-0862">Zinc</keyword>
<dbReference type="AlphaFoldDB" id="A0A1G7MU06"/>
<dbReference type="Gene3D" id="1.10.10.1320">
    <property type="entry name" value="Anti-sigma factor, zinc-finger domain"/>
    <property type="match status" value="1"/>
</dbReference>
<evidence type="ECO:0000313" key="3">
    <source>
        <dbReference type="Proteomes" id="UP000182427"/>
    </source>
</evidence>
<dbReference type="InterPro" id="IPR041916">
    <property type="entry name" value="Anti_sigma_zinc_sf"/>
</dbReference>
<proteinExistence type="predicted"/>
<dbReference type="OrthoDB" id="113002at2"/>
<protein>
    <submittedName>
        <fullName evidence="2">Putative zinc-finger</fullName>
    </submittedName>
</protein>
<dbReference type="Gene3D" id="1.25.10.10">
    <property type="entry name" value="Leucine-rich Repeat Variant"/>
    <property type="match status" value="1"/>
</dbReference>
<organism evidence="2 3">
    <name type="scientific">Terriglobus roseus</name>
    <dbReference type="NCBI Taxonomy" id="392734"/>
    <lineage>
        <taxon>Bacteria</taxon>
        <taxon>Pseudomonadati</taxon>
        <taxon>Acidobacteriota</taxon>
        <taxon>Terriglobia</taxon>
        <taxon>Terriglobales</taxon>
        <taxon>Acidobacteriaceae</taxon>
        <taxon>Terriglobus</taxon>
    </lineage>
</organism>
<keyword evidence="2" id="KW-0863">Zinc-finger</keyword>